<feature type="transmembrane region" description="Helical" evidence="4">
    <location>
        <begin position="190"/>
        <end position="215"/>
    </location>
</feature>
<feature type="transmembrane region" description="Helical" evidence="4">
    <location>
        <begin position="122"/>
        <end position="143"/>
    </location>
</feature>
<keyword evidence="4" id="KW-0812">Transmembrane</keyword>
<dbReference type="Pfam" id="PF12906">
    <property type="entry name" value="RINGv"/>
    <property type="match status" value="1"/>
</dbReference>
<organism evidence="6">
    <name type="scientific">Alexandrium andersonii</name>
    <dbReference type="NCBI Taxonomy" id="327968"/>
    <lineage>
        <taxon>Eukaryota</taxon>
        <taxon>Sar</taxon>
        <taxon>Alveolata</taxon>
        <taxon>Dinophyceae</taxon>
        <taxon>Gonyaulacales</taxon>
        <taxon>Pyrocystaceae</taxon>
        <taxon>Alexandrium</taxon>
    </lineage>
</organism>
<dbReference type="InterPro" id="IPR013083">
    <property type="entry name" value="Znf_RING/FYVE/PHD"/>
</dbReference>
<keyword evidence="4" id="KW-1133">Transmembrane helix</keyword>
<dbReference type="CDD" id="cd16495">
    <property type="entry name" value="RING_CH-C4HC3_MARCH"/>
    <property type="match status" value="1"/>
</dbReference>
<sequence>MVNAADTAEICRICLDTATSDDELIAPCLCSGSMKYVHRGCLDRWRIEGFGPETFSRCGTCKANFRIEHDYKSALGQTVRYLAGQLGALVSVVGFLSLIFLAISVTGFLLRSALAGEVKLCTGTLLEHFALGAAGICLCAGYAKEESFHWVVDMASGLLGIVEDVYNGAAIVTVTVTDGVSGVIEVGFKWYLTMTFIAAAIMLTAAAITAAVMVLGARTLLCVLVEVSLEIWEEERGATATLNRARRPSREELVRQCRVVNLDSREPPVLHRRVAEALSRLLLTLTIAVLSFLYA</sequence>
<evidence type="ECO:0000256" key="2">
    <source>
        <dbReference type="ARBA" id="ARBA00022771"/>
    </source>
</evidence>
<dbReference type="PANTHER" id="PTHR46347">
    <property type="entry name" value="RING/FYVE/PHD ZINC FINGER SUPERFAMILY PROTEIN"/>
    <property type="match status" value="1"/>
</dbReference>
<reference evidence="6" key="1">
    <citation type="submission" date="2021-01" db="EMBL/GenBank/DDBJ databases">
        <authorList>
            <person name="Corre E."/>
            <person name="Pelletier E."/>
            <person name="Niang G."/>
            <person name="Scheremetjew M."/>
            <person name="Finn R."/>
            <person name="Kale V."/>
            <person name="Holt S."/>
            <person name="Cochrane G."/>
            <person name="Meng A."/>
            <person name="Brown T."/>
            <person name="Cohen L."/>
        </authorList>
    </citation>
    <scope>NUCLEOTIDE SEQUENCE</scope>
    <source>
        <strain evidence="6">CCMP2222</strain>
    </source>
</reference>
<feature type="domain" description="RING-CH-type" evidence="5">
    <location>
        <begin position="3"/>
        <end position="68"/>
    </location>
</feature>
<dbReference type="SMART" id="SM00744">
    <property type="entry name" value="RINGv"/>
    <property type="match status" value="1"/>
</dbReference>
<feature type="transmembrane region" description="Helical" evidence="4">
    <location>
        <begin position="86"/>
        <end position="110"/>
    </location>
</feature>
<protein>
    <recommendedName>
        <fullName evidence="5">RING-CH-type domain-containing protein</fullName>
    </recommendedName>
</protein>
<gene>
    <name evidence="6" type="ORF">AAND1436_LOCUS46092</name>
</gene>
<evidence type="ECO:0000256" key="3">
    <source>
        <dbReference type="ARBA" id="ARBA00022833"/>
    </source>
</evidence>
<evidence type="ECO:0000256" key="1">
    <source>
        <dbReference type="ARBA" id="ARBA00022723"/>
    </source>
</evidence>
<dbReference type="EMBL" id="HBGQ01096527">
    <property type="protein sequence ID" value="CAD9534991.1"/>
    <property type="molecule type" value="Transcribed_RNA"/>
</dbReference>
<dbReference type="AlphaFoldDB" id="A0A7S2NER4"/>
<keyword evidence="4" id="KW-0472">Membrane</keyword>
<dbReference type="InterPro" id="IPR011016">
    <property type="entry name" value="Znf_RING-CH"/>
</dbReference>
<keyword evidence="2" id="KW-0863">Zinc-finger</keyword>
<dbReference type="PANTHER" id="PTHR46347:SF1">
    <property type="entry name" value="RING_FYVE_PHD ZINC FINGER SUPERFAMILY PROTEIN"/>
    <property type="match status" value="1"/>
</dbReference>
<accession>A0A7S2NER4</accession>
<keyword evidence="1" id="KW-0479">Metal-binding</keyword>
<evidence type="ECO:0000256" key="4">
    <source>
        <dbReference type="SAM" id="Phobius"/>
    </source>
</evidence>
<dbReference type="GO" id="GO:0008270">
    <property type="term" value="F:zinc ion binding"/>
    <property type="evidence" value="ECO:0007669"/>
    <property type="project" value="UniProtKB-KW"/>
</dbReference>
<keyword evidence="3" id="KW-0862">Zinc</keyword>
<dbReference type="SUPFAM" id="SSF57850">
    <property type="entry name" value="RING/U-box"/>
    <property type="match status" value="1"/>
</dbReference>
<dbReference type="PROSITE" id="PS51292">
    <property type="entry name" value="ZF_RING_CH"/>
    <property type="match status" value="1"/>
</dbReference>
<proteinExistence type="predicted"/>
<name>A0A7S2NER4_9DINO</name>
<dbReference type="Gene3D" id="3.30.40.10">
    <property type="entry name" value="Zinc/RING finger domain, C3HC4 (zinc finger)"/>
    <property type="match status" value="1"/>
</dbReference>
<evidence type="ECO:0000259" key="5">
    <source>
        <dbReference type="PROSITE" id="PS51292"/>
    </source>
</evidence>
<evidence type="ECO:0000313" key="6">
    <source>
        <dbReference type="EMBL" id="CAD9534991.1"/>
    </source>
</evidence>